<dbReference type="Proteomes" id="UP000242610">
    <property type="component" value="Unassembled WGS sequence"/>
</dbReference>
<dbReference type="GO" id="GO:0030246">
    <property type="term" value="F:carbohydrate binding"/>
    <property type="evidence" value="ECO:0007669"/>
    <property type="project" value="InterPro"/>
</dbReference>
<dbReference type="Pfam" id="PF04198">
    <property type="entry name" value="Sugar-bind"/>
    <property type="match status" value="1"/>
</dbReference>
<protein>
    <submittedName>
        <fullName evidence="6">DNA-binding transcriptional regulator LsrR, DeoR family</fullName>
    </submittedName>
</protein>
<evidence type="ECO:0000256" key="4">
    <source>
        <dbReference type="ARBA" id="ARBA00023163"/>
    </source>
</evidence>
<sequence>MFNDKSLATNSSRQHIELMLRVARSYYLEDKTQAQIAQDIGYSRPTVSRLLKESRDSGMVHISISHELEPIRKIERQLEHKYGLQHVRVATVHDNENASQVVPKYAAALFCELCKPDSLITVSNGRAVAATVHEMPIREWPKSNVAQMIGSLSPDNPMIDSPDICRMLASKLGGTFTSLPAPMILSNAKIASSIRKEPQIATALALGGGADIAIVGVGTATEDRLGHIFDEYVDRATAHTLCQRGVIGHICGHLIDAEGNLVPSDLYNRTISINLERLRRIPMVIGVAWGTVKVNAIHACLSGHLISALTTDQKTAEALLAV</sequence>
<dbReference type="GO" id="GO:0003677">
    <property type="term" value="F:DNA binding"/>
    <property type="evidence" value="ECO:0007669"/>
    <property type="project" value="UniProtKB-KW"/>
</dbReference>
<evidence type="ECO:0000256" key="2">
    <source>
        <dbReference type="ARBA" id="ARBA00023015"/>
    </source>
</evidence>
<gene>
    <name evidence="6" type="ORF">GA0061077_1064</name>
</gene>
<comment type="similarity">
    <text evidence="1">Belongs to the SorC transcriptional regulatory family.</text>
</comment>
<dbReference type="EMBL" id="FMBL01000002">
    <property type="protein sequence ID" value="SCC80144.1"/>
    <property type="molecule type" value="Genomic_DNA"/>
</dbReference>
<evidence type="ECO:0000256" key="3">
    <source>
        <dbReference type="ARBA" id="ARBA00023125"/>
    </source>
</evidence>
<organism evidence="6 7">
    <name type="scientific">Bifidobacterium commune</name>
    <dbReference type="NCBI Taxonomy" id="1505727"/>
    <lineage>
        <taxon>Bacteria</taxon>
        <taxon>Bacillati</taxon>
        <taxon>Actinomycetota</taxon>
        <taxon>Actinomycetes</taxon>
        <taxon>Bifidobacteriales</taxon>
        <taxon>Bifidobacteriaceae</taxon>
        <taxon>Bifidobacterium</taxon>
    </lineage>
</organism>
<dbReference type="Gene3D" id="1.10.10.10">
    <property type="entry name" value="Winged helix-like DNA-binding domain superfamily/Winged helix DNA-binding domain"/>
    <property type="match status" value="1"/>
</dbReference>
<name>A0A1C4H574_9BIFI</name>
<dbReference type="InterPro" id="IPR037171">
    <property type="entry name" value="NagB/RpiA_transferase-like"/>
</dbReference>
<dbReference type="InterPro" id="IPR007324">
    <property type="entry name" value="Sugar-bd_dom_put"/>
</dbReference>
<dbReference type="InterPro" id="IPR051054">
    <property type="entry name" value="SorC_transcr_regulators"/>
</dbReference>
<feature type="domain" description="Sugar-binding" evidence="5">
    <location>
        <begin position="71"/>
        <end position="321"/>
    </location>
</feature>
<reference evidence="7" key="1">
    <citation type="submission" date="2016-08" db="EMBL/GenBank/DDBJ databases">
        <authorList>
            <person name="Varghese N."/>
            <person name="Submissions Spin"/>
        </authorList>
    </citation>
    <scope>NUCLEOTIDE SEQUENCE [LARGE SCALE GENOMIC DNA]</scope>
    <source>
        <strain evidence="7">R-52791</strain>
    </source>
</reference>
<dbReference type="STRING" id="1505727.GA0061077_1064"/>
<evidence type="ECO:0000256" key="1">
    <source>
        <dbReference type="ARBA" id="ARBA00010466"/>
    </source>
</evidence>
<dbReference type="InterPro" id="IPR036388">
    <property type="entry name" value="WH-like_DNA-bd_sf"/>
</dbReference>
<dbReference type="OrthoDB" id="186585at2"/>
<dbReference type="Gene3D" id="3.40.50.1360">
    <property type="match status" value="1"/>
</dbReference>
<keyword evidence="2" id="KW-0805">Transcription regulation</keyword>
<evidence type="ECO:0000259" key="5">
    <source>
        <dbReference type="Pfam" id="PF04198"/>
    </source>
</evidence>
<dbReference type="SUPFAM" id="SSF100950">
    <property type="entry name" value="NagB/RpiA/CoA transferase-like"/>
    <property type="match status" value="1"/>
</dbReference>
<dbReference type="AlphaFoldDB" id="A0A1C4H574"/>
<accession>A0A1C4H574</accession>
<evidence type="ECO:0000313" key="7">
    <source>
        <dbReference type="Proteomes" id="UP000242610"/>
    </source>
</evidence>
<dbReference type="RefSeq" id="WP_091847887.1">
    <property type="nucleotide sequence ID" value="NZ_FMBL01000002.1"/>
</dbReference>
<keyword evidence="4" id="KW-0804">Transcription</keyword>
<keyword evidence="7" id="KW-1185">Reference proteome</keyword>
<dbReference type="PANTHER" id="PTHR34294">
    <property type="entry name" value="TRANSCRIPTIONAL REGULATOR-RELATED"/>
    <property type="match status" value="1"/>
</dbReference>
<proteinExistence type="inferred from homology"/>
<dbReference type="PANTHER" id="PTHR34294:SF1">
    <property type="entry name" value="TRANSCRIPTIONAL REGULATOR LSRR"/>
    <property type="match status" value="1"/>
</dbReference>
<keyword evidence="3 6" id="KW-0238">DNA-binding</keyword>
<evidence type="ECO:0000313" key="6">
    <source>
        <dbReference type="EMBL" id="SCC80144.1"/>
    </source>
</evidence>